<proteinExistence type="predicted"/>
<organism evidence="1">
    <name type="scientific">Arundo donax</name>
    <name type="common">Giant reed</name>
    <name type="synonym">Donax arundinaceus</name>
    <dbReference type="NCBI Taxonomy" id="35708"/>
    <lineage>
        <taxon>Eukaryota</taxon>
        <taxon>Viridiplantae</taxon>
        <taxon>Streptophyta</taxon>
        <taxon>Embryophyta</taxon>
        <taxon>Tracheophyta</taxon>
        <taxon>Spermatophyta</taxon>
        <taxon>Magnoliopsida</taxon>
        <taxon>Liliopsida</taxon>
        <taxon>Poales</taxon>
        <taxon>Poaceae</taxon>
        <taxon>PACMAD clade</taxon>
        <taxon>Arundinoideae</taxon>
        <taxon>Arundineae</taxon>
        <taxon>Arundo</taxon>
    </lineage>
</organism>
<reference evidence="1" key="2">
    <citation type="journal article" date="2015" name="Data Brief">
        <title>Shoot transcriptome of the giant reed, Arundo donax.</title>
        <authorList>
            <person name="Barrero R.A."/>
            <person name="Guerrero F.D."/>
            <person name="Moolhuijzen P."/>
            <person name="Goolsby J.A."/>
            <person name="Tidwell J."/>
            <person name="Bellgard S.E."/>
            <person name="Bellgard M.I."/>
        </authorList>
    </citation>
    <scope>NUCLEOTIDE SEQUENCE</scope>
    <source>
        <tissue evidence="1">Shoot tissue taken approximately 20 cm above the soil surface</tissue>
    </source>
</reference>
<name>A0A0A9HB42_ARUDO</name>
<accession>A0A0A9HB42</accession>
<protein>
    <submittedName>
        <fullName evidence="1">Uncharacterized protein</fullName>
    </submittedName>
</protein>
<evidence type="ECO:0000313" key="1">
    <source>
        <dbReference type="EMBL" id="JAE33029.1"/>
    </source>
</evidence>
<dbReference type="EMBL" id="GBRH01164867">
    <property type="protein sequence ID" value="JAE33029.1"/>
    <property type="molecule type" value="Transcribed_RNA"/>
</dbReference>
<sequence>MPGVKSPVRK</sequence>
<reference evidence="1" key="1">
    <citation type="submission" date="2014-09" db="EMBL/GenBank/DDBJ databases">
        <authorList>
            <person name="Magalhaes I.L.F."/>
            <person name="Oliveira U."/>
            <person name="Santos F.R."/>
            <person name="Vidigal T.H.D.A."/>
            <person name="Brescovit A.D."/>
            <person name="Santos A.J."/>
        </authorList>
    </citation>
    <scope>NUCLEOTIDE SEQUENCE</scope>
    <source>
        <tissue evidence="1">Shoot tissue taken approximately 20 cm above the soil surface</tissue>
    </source>
</reference>